<proteinExistence type="predicted"/>
<name>A0A1H4VUT0_9BRAD</name>
<dbReference type="EMBL" id="FNTH01000001">
    <property type="protein sequence ID" value="SEC84151.1"/>
    <property type="molecule type" value="Genomic_DNA"/>
</dbReference>
<reference evidence="1 2" key="1">
    <citation type="submission" date="2016-10" db="EMBL/GenBank/DDBJ databases">
        <authorList>
            <person name="de Groot N.N."/>
        </authorList>
    </citation>
    <scope>NUCLEOTIDE SEQUENCE [LARGE SCALE GENOMIC DNA]</scope>
    <source>
        <strain evidence="1 2">MT12</strain>
    </source>
</reference>
<organism evidence="1 2">
    <name type="scientific">Bradyrhizobium erythrophlei</name>
    <dbReference type="NCBI Taxonomy" id="1437360"/>
    <lineage>
        <taxon>Bacteria</taxon>
        <taxon>Pseudomonadati</taxon>
        <taxon>Pseudomonadota</taxon>
        <taxon>Alphaproteobacteria</taxon>
        <taxon>Hyphomicrobiales</taxon>
        <taxon>Nitrobacteraceae</taxon>
        <taxon>Bradyrhizobium</taxon>
    </lineage>
</organism>
<protein>
    <submittedName>
        <fullName evidence="1">Uncharacterized protein</fullName>
    </submittedName>
</protein>
<accession>A0A1H4VUT0</accession>
<evidence type="ECO:0000313" key="2">
    <source>
        <dbReference type="Proteomes" id="UP000198992"/>
    </source>
</evidence>
<dbReference type="AlphaFoldDB" id="A0A1H4VUT0"/>
<dbReference type="Proteomes" id="UP000198992">
    <property type="component" value="Unassembled WGS sequence"/>
</dbReference>
<evidence type="ECO:0000313" key="1">
    <source>
        <dbReference type="EMBL" id="SEC84151.1"/>
    </source>
</evidence>
<gene>
    <name evidence="1" type="ORF">SAMN05444164_2892</name>
</gene>
<sequence length="31" mass="3286">MPAAKKPIASAAMRMSIMRDSYASEGRGTTV</sequence>